<organism evidence="1 2">
    <name type="scientific">Vespula squamosa</name>
    <name type="common">Southern yellow jacket</name>
    <name type="synonym">Wasp</name>
    <dbReference type="NCBI Taxonomy" id="30214"/>
    <lineage>
        <taxon>Eukaryota</taxon>
        <taxon>Metazoa</taxon>
        <taxon>Ecdysozoa</taxon>
        <taxon>Arthropoda</taxon>
        <taxon>Hexapoda</taxon>
        <taxon>Insecta</taxon>
        <taxon>Pterygota</taxon>
        <taxon>Neoptera</taxon>
        <taxon>Endopterygota</taxon>
        <taxon>Hymenoptera</taxon>
        <taxon>Apocrita</taxon>
        <taxon>Aculeata</taxon>
        <taxon>Vespoidea</taxon>
        <taxon>Vespidae</taxon>
        <taxon>Vespinae</taxon>
        <taxon>Vespula</taxon>
    </lineage>
</organism>
<comment type="caution">
    <text evidence="1">The sequence shown here is derived from an EMBL/GenBank/DDBJ whole genome shotgun (WGS) entry which is preliminary data.</text>
</comment>
<sequence length="73" mass="7995">MKNISFGEKSTFRTSTSLKVVEKSLTSKMQRGISKGISQAIKVTAALAINVATDENLYFGNFREAYEEISGNS</sequence>
<reference evidence="1 2" key="1">
    <citation type="journal article" date="2024" name="Ann. Entomol. Soc. Am.">
        <title>Genomic analyses of the southern and eastern yellowjacket wasps (Hymenoptera: Vespidae) reveal evolutionary signatures of social life.</title>
        <authorList>
            <person name="Catto M.A."/>
            <person name="Caine P.B."/>
            <person name="Orr S.E."/>
            <person name="Hunt B.G."/>
            <person name="Goodisman M.A.D."/>
        </authorList>
    </citation>
    <scope>NUCLEOTIDE SEQUENCE [LARGE SCALE GENOMIC DNA]</scope>
    <source>
        <strain evidence="1">233</strain>
        <tissue evidence="1">Head and thorax</tissue>
    </source>
</reference>
<dbReference type="AlphaFoldDB" id="A0ABD2BNW2"/>
<keyword evidence="2" id="KW-1185">Reference proteome</keyword>
<protein>
    <submittedName>
        <fullName evidence="1">Uncharacterized protein</fullName>
    </submittedName>
</protein>
<evidence type="ECO:0000313" key="1">
    <source>
        <dbReference type="EMBL" id="KAL2734355.1"/>
    </source>
</evidence>
<accession>A0ABD2BNW2</accession>
<dbReference type="Proteomes" id="UP001607302">
    <property type="component" value="Unassembled WGS sequence"/>
</dbReference>
<proteinExistence type="predicted"/>
<gene>
    <name evidence="1" type="ORF">V1478_004053</name>
</gene>
<evidence type="ECO:0000313" key="2">
    <source>
        <dbReference type="Proteomes" id="UP001607302"/>
    </source>
</evidence>
<name>A0ABD2BNW2_VESSQ</name>
<dbReference type="EMBL" id="JAUDFV010000074">
    <property type="protein sequence ID" value="KAL2734355.1"/>
    <property type="molecule type" value="Genomic_DNA"/>
</dbReference>